<evidence type="ECO:0000256" key="1">
    <source>
        <dbReference type="ARBA" id="ARBA00022801"/>
    </source>
</evidence>
<sequence length="937" mass="102531">MNRNLLIQLPPKPGILILKLLLVFFLLFTNTPAHCSDTGHDPLRQVGRQQDGTIVLPTNRILKPAGRQVEFEGRPNGIALSPDSTTVALLNAAKNNIIVMDSRTGEIKQMFAPDGFKASSNGIVYSKDGKFLFASQSDGYLLIANVLSDNTLSLEQQLALPLSKIHYPGADYNPNPIGLAVSDDGKTLYIALSRNNSLAVFDISTRAVLKEIAVGNVPTGVVVGNGKVYVSNRGGRPARQDDFTVDSSGTSIVADPISGGAITGSVSVVDIKTNQQITSIPVGLHPSGLLVAGKRLFVANSNSDNVSVIDIESDKVIKTISIKPFENALFGSSPNALAIMDNRLVVSLGAGNCLAVYALGHRFGGVEFQGLIPTGWYPSGIAVDNEKRQLLVANTKGVGALGPATIWKSPAGSPPTKGKGHNSMAYMGSASMIEFPDYHTLQAHTRQTLENNSWIALSRRKDAKKTGTKKPDPVPLPEKTGDPSVFKHVFYIIKENRTYDQIFGDFKDKNKKPKGNGDPKLVQFGQDVTPNHHALARQFMLFDNLYDSGSISSEGHQWITQAFVVDYLAKDLTTYARTYPFNGGDALVYAPSGFLWENALNLGKSVRVYGEYANGLTANGLEMGPWVNPTVKPPAKVKAPWLGGGVTNAGSWAAFWQDTSILAGEETGELHVKLRSSSDIPSLDRLLCREFPPFNTGIPDQYRVQVWMKEFDRYVADNNLPNLSVMLICQDHTQGNLPGYPTPEAMVADNDLALGRIVEKISHSPYWKNSIIFIIEDDAQNGVDHVDGHRTLGFIISPYTRREVVNSNYYTQLDITRTIEHILGLPPMTQMDMAIDPRAMKAVFTDKPDFTPFKAKPARIPLDTMNKPLTAMKGLEKEWALAMAEQNFSKPDAADEDMLNRVIWYTVKGYDTPYPGDPRVLSPHELESEHGRKIDDD</sequence>
<keyword evidence="1" id="KW-0378">Hydrolase</keyword>
<dbReference type="InterPro" id="IPR051200">
    <property type="entry name" value="Host-pathogen_enzymatic-act"/>
</dbReference>
<dbReference type="SUPFAM" id="SSF75011">
    <property type="entry name" value="3-carboxy-cis,cis-mucoante lactonizing enzyme"/>
    <property type="match status" value="1"/>
</dbReference>
<dbReference type="EMBL" id="FNLL01000004">
    <property type="protein sequence ID" value="SDU08261.1"/>
    <property type="molecule type" value="Genomic_DNA"/>
</dbReference>
<dbReference type="Gene3D" id="2.130.10.10">
    <property type="entry name" value="YVTN repeat-like/Quinoprotein amine dehydrogenase"/>
    <property type="match status" value="2"/>
</dbReference>
<dbReference type="PANTHER" id="PTHR47197">
    <property type="entry name" value="PROTEIN NIRF"/>
    <property type="match status" value="1"/>
</dbReference>
<dbReference type="InterPro" id="IPR017850">
    <property type="entry name" value="Alkaline_phosphatase_core_sf"/>
</dbReference>
<dbReference type="InterPro" id="IPR011964">
    <property type="entry name" value="YVTN_b-propeller_repeat"/>
</dbReference>
<accession>A0A1H2FLQ1</accession>
<evidence type="ECO:0000256" key="3">
    <source>
        <dbReference type="SAM" id="SignalP"/>
    </source>
</evidence>
<proteinExistence type="predicted"/>
<feature type="chain" id="PRO_5011770803" evidence="3">
    <location>
        <begin position="36"/>
        <end position="937"/>
    </location>
</feature>
<dbReference type="NCBIfam" id="TIGR02276">
    <property type="entry name" value="beta_rpt_yvtn"/>
    <property type="match status" value="2"/>
</dbReference>
<dbReference type="InterPro" id="IPR007312">
    <property type="entry name" value="Phosphoesterase"/>
</dbReference>
<keyword evidence="5" id="KW-1185">Reference proteome</keyword>
<name>A0A1H2FLQ1_9BACT</name>
<dbReference type="SUPFAM" id="SSF53649">
    <property type="entry name" value="Alkaline phosphatase-like"/>
    <property type="match status" value="1"/>
</dbReference>
<dbReference type="RefSeq" id="WP_092232645.1">
    <property type="nucleotide sequence ID" value="NZ_FNLL01000004.1"/>
</dbReference>
<dbReference type="Gene3D" id="3.40.720.10">
    <property type="entry name" value="Alkaline Phosphatase, subunit A"/>
    <property type="match status" value="2"/>
</dbReference>
<feature type="region of interest" description="Disordered" evidence="2">
    <location>
        <begin position="916"/>
        <end position="937"/>
    </location>
</feature>
<dbReference type="Proteomes" id="UP000199608">
    <property type="component" value="Unassembled WGS sequence"/>
</dbReference>
<dbReference type="Pfam" id="PF04185">
    <property type="entry name" value="Phosphoesterase"/>
    <property type="match status" value="1"/>
</dbReference>
<dbReference type="PANTHER" id="PTHR47197:SF3">
    <property type="entry name" value="DIHYDRO-HEME D1 DEHYDROGENASE"/>
    <property type="match status" value="1"/>
</dbReference>
<dbReference type="GO" id="GO:0016788">
    <property type="term" value="F:hydrolase activity, acting on ester bonds"/>
    <property type="evidence" value="ECO:0007669"/>
    <property type="project" value="InterPro"/>
</dbReference>
<reference evidence="5" key="1">
    <citation type="submission" date="2016-10" db="EMBL/GenBank/DDBJ databases">
        <authorList>
            <person name="Varghese N."/>
            <person name="Submissions S."/>
        </authorList>
    </citation>
    <scope>NUCLEOTIDE SEQUENCE [LARGE SCALE GENOMIC DNA]</scope>
    <source>
        <strain evidence="5">DSM 3384</strain>
    </source>
</reference>
<dbReference type="InterPro" id="IPR015943">
    <property type="entry name" value="WD40/YVTN_repeat-like_dom_sf"/>
</dbReference>
<organism evidence="4 5">
    <name type="scientific">Desulfobacula phenolica</name>
    <dbReference type="NCBI Taxonomy" id="90732"/>
    <lineage>
        <taxon>Bacteria</taxon>
        <taxon>Pseudomonadati</taxon>
        <taxon>Thermodesulfobacteriota</taxon>
        <taxon>Desulfobacteria</taxon>
        <taxon>Desulfobacterales</taxon>
        <taxon>Desulfobacteraceae</taxon>
        <taxon>Desulfobacula</taxon>
    </lineage>
</organism>
<gene>
    <name evidence="4" type="ORF">SAMN04487931_104227</name>
</gene>
<protein>
    <submittedName>
        <fullName evidence="4">40-residue YVTN family beta-propeller repeat-containing protein</fullName>
    </submittedName>
</protein>
<evidence type="ECO:0000313" key="4">
    <source>
        <dbReference type="EMBL" id="SDU08261.1"/>
    </source>
</evidence>
<feature type="signal peptide" evidence="3">
    <location>
        <begin position="1"/>
        <end position="35"/>
    </location>
</feature>
<feature type="region of interest" description="Disordered" evidence="2">
    <location>
        <begin position="460"/>
        <end position="479"/>
    </location>
</feature>
<evidence type="ECO:0000256" key="2">
    <source>
        <dbReference type="SAM" id="MobiDB-lite"/>
    </source>
</evidence>
<dbReference type="AlphaFoldDB" id="A0A1H2FLQ1"/>
<evidence type="ECO:0000313" key="5">
    <source>
        <dbReference type="Proteomes" id="UP000199608"/>
    </source>
</evidence>
<keyword evidence="3" id="KW-0732">Signal</keyword>
<feature type="compositionally biased region" description="Basic and acidic residues" evidence="2">
    <location>
        <begin position="922"/>
        <end position="937"/>
    </location>
</feature>